<dbReference type="AlphaFoldDB" id="A0AAI9EC11"/>
<proteinExistence type="predicted"/>
<organism evidence="2 3">
    <name type="scientific">Lecanosticta acicola</name>
    <dbReference type="NCBI Taxonomy" id="111012"/>
    <lineage>
        <taxon>Eukaryota</taxon>
        <taxon>Fungi</taxon>
        <taxon>Dikarya</taxon>
        <taxon>Ascomycota</taxon>
        <taxon>Pezizomycotina</taxon>
        <taxon>Dothideomycetes</taxon>
        <taxon>Dothideomycetidae</taxon>
        <taxon>Mycosphaerellales</taxon>
        <taxon>Mycosphaerellaceae</taxon>
        <taxon>Lecanosticta</taxon>
    </lineage>
</organism>
<accession>A0AAI9EC11</accession>
<reference evidence="2" key="1">
    <citation type="submission" date="2023-11" db="EMBL/GenBank/DDBJ databases">
        <authorList>
            <person name="Alioto T."/>
            <person name="Alioto T."/>
            <person name="Gomez Garrido J."/>
        </authorList>
    </citation>
    <scope>NUCLEOTIDE SEQUENCE</scope>
</reference>
<dbReference type="Proteomes" id="UP001296104">
    <property type="component" value="Unassembled WGS sequence"/>
</dbReference>
<gene>
    <name evidence="2" type="ORF">LECACI_7A005901</name>
</gene>
<evidence type="ECO:0000256" key="1">
    <source>
        <dbReference type="SAM" id="MobiDB-lite"/>
    </source>
</evidence>
<feature type="region of interest" description="Disordered" evidence="1">
    <location>
        <begin position="565"/>
        <end position="599"/>
    </location>
</feature>
<feature type="compositionally biased region" description="Polar residues" evidence="1">
    <location>
        <begin position="324"/>
        <end position="335"/>
    </location>
</feature>
<feature type="region of interest" description="Disordered" evidence="1">
    <location>
        <begin position="294"/>
        <end position="338"/>
    </location>
</feature>
<feature type="compositionally biased region" description="Polar residues" evidence="1">
    <location>
        <begin position="570"/>
        <end position="584"/>
    </location>
</feature>
<dbReference type="EMBL" id="CAVMBE010000039">
    <property type="protein sequence ID" value="CAK4030743.1"/>
    <property type="molecule type" value="Genomic_DNA"/>
</dbReference>
<evidence type="ECO:0000313" key="3">
    <source>
        <dbReference type="Proteomes" id="UP001296104"/>
    </source>
</evidence>
<protein>
    <submittedName>
        <fullName evidence="2">Uncharacterized protein</fullName>
    </submittedName>
</protein>
<evidence type="ECO:0000313" key="2">
    <source>
        <dbReference type="EMBL" id="CAK4030743.1"/>
    </source>
</evidence>
<feature type="region of interest" description="Disordered" evidence="1">
    <location>
        <begin position="440"/>
        <end position="479"/>
    </location>
</feature>
<name>A0AAI9EC11_9PEZI</name>
<comment type="caution">
    <text evidence="2">The sequence shown here is derived from an EMBL/GenBank/DDBJ whole genome shotgun (WGS) entry which is preliminary data.</text>
</comment>
<sequence>MTSHADTSVEVTINIRKPEEVTGASFRVPRALLGSRSAWIEEELRSQHTVTITRRFAGHLRAVFREYIAYLKTGSIPDTCSSPLYITDPNVARYAYLFYLFALGTIVRDVQLQNDVMDFLVRVVQEYRGTARHPLPSDNTVHFAYDSVPRGSPLRRFCVDLMIWAGDAERFGWNDEDHKSLKATAKVFPKEFIKDMARELTRVLIDAGSEEVRFAVMVSLKELVLKAPAGMDAIEDAMSKNEPALALKTAIINNSDPAGILEAVATLMDIRERSRGVIGIPQGITEQNYHVGSLGGAKRKQDEQEGEQQQQNPARRRSGETDAQRPSLNTGQSPSRVIHGFSVARNSGQTIRSSRRKANQDSFSQGAATILVSASHGQPCQPVITVTAPSPPLATSSPYPNGYDNSLQIGVSTGSLSQRQVPNDRASSDVCSTSCLVHGERTSSQGDAQGGKSSALWHALTAPPPLPPARRHTPHPGYPSNPYAPLDGFYPIYYPVARQNPATDYTAPQQFNYAGYAIPPQSYSPNYTTPQLNYQANFPVPVQSYHPLNYVPHQQNYTIPLRIQAPSHASAAQSTDFRGVSSMQPPEKSPAPGQDGKTD</sequence>
<keyword evidence="3" id="KW-1185">Reference proteome</keyword>